<dbReference type="OrthoDB" id="9808881at2"/>
<feature type="region of interest" description="Disordered" evidence="1">
    <location>
        <begin position="27"/>
        <end position="52"/>
    </location>
</feature>
<organism evidence="3 4">
    <name type="scientific">Legionella spiritensis</name>
    <dbReference type="NCBI Taxonomy" id="452"/>
    <lineage>
        <taxon>Bacteria</taxon>
        <taxon>Pseudomonadati</taxon>
        <taxon>Pseudomonadota</taxon>
        <taxon>Gammaproteobacteria</taxon>
        <taxon>Legionellales</taxon>
        <taxon>Legionellaceae</taxon>
        <taxon>Legionella</taxon>
    </lineage>
</organism>
<dbReference type="AlphaFoldDB" id="A0A0W0Z5V1"/>
<dbReference type="PROSITE" id="PS50828">
    <property type="entry name" value="SMR"/>
    <property type="match status" value="1"/>
</dbReference>
<evidence type="ECO:0000256" key="1">
    <source>
        <dbReference type="SAM" id="MobiDB-lite"/>
    </source>
</evidence>
<dbReference type="InterPro" id="IPR002625">
    <property type="entry name" value="Smr_dom"/>
</dbReference>
<dbReference type="Pfam" id="PF01713">
    <property type="entry name" value="Smr"/>
    <property type="match status" value="1"/>
</dbReference>
<proteinExistence type="predicted"/>
<keyword evidence="4" id="KW-1185">Reference proteome</keyword>
<sequence>MTDDGISKEDKALFRQAMKMVTPLHSKGEIAQSATKTASPARETTPVLPQQEPVARPAISLSSYYHEEVQPQTILSYASHGIPAKRFRELKAGQIRWQARLDLHGLTIETARETLPGFIVQQYEKAHRCVLIIHGKGSHHGEPPILKNLVNHWLRQIPVVLAFHSAQPRDGGTGALYVLLKRRRDNSRFID</sequence>
<dbReference type="PANTHER" id="PTHR35562:SF2">
    <property type="entry name" value="DNA ENDONUCLEASE SMRA-RELATED"/>
    <property type="match status" value="1"/>
</dbReference>
<evidence type="ECO:0000313" key="4">
    <source>
        <dbReference type="Proteomes" id="UP000054877"/>
    </source>
</evidence>
<dbReference type="STRING" id="452.Lspi_1328"/>
<accession>A0A0W0Z5V1</accession>
<evidence type="ECO:0000259" key="2">
    <source>
        <dbReference type="PROSITE" id="PS50828"/>
    </source>
</evidence>
<dbReference type="SUPFAM" id="SSF160443">
    <property type="entry name" value="SMR domain-like"/>
    <property type="match status" value="1"/>
</dbReference>
<dbReference type="InterPro" id="IPR036063">
    <property type="entry name" value="Smr_dom_sf"/>
</dbReference>
<dbReference type="Gene3D" id="3.30.1370.110">
    <property type="match status" value="1"/>
</dbReference>
<dbReference type="SMART" id="SM00463">
    <property type="entry name" value="SMR"/>
    <property type="match status" value="1"/>
</dbReference>
<dbReference type="PATRIC" id="fig|452.5.peg.1466"/>
<name>A0A0W0Z5V1_LEGSP</name>
<dbReference type="Proteomes" id="UP000054877">
    <property type="component" value="Unassembled WGS sequence"/>
</dbReference>
<dbReference type="PANTHER" id="PTHR35562">
    <property type="entry name" value="DNA ENDONUCLEASE SMRA-RELATED"/>
    <property type="match status" value="1"/>
</dbReference>
<gene>
    <name evidence="3" type="ORF">Lspi_1328</name>
</gene>
<protein>
    <submittedName>
        <fullName evidence="3">DNA mismatch repair protein-like protein</fullName>
    </submittedName>
</protein>
<evidence type="ECO:0000313" key="3">
    <source>
        <dbReference type="EMBL" id="KTD64521.1"/>
    </source>
</evidence>
<reference evidence="3 4" key="1">
    <citation type="submission" date="2015-11" db="EMBL/GenBank/DDBJ databases">
        <title>Genomic analysis of 38 Legionella species identifies large and diverse effector repertoires.</title>
        <authorList>
            <person name="Burstein D."/>
            <person name="Amaro F."/>
            <person name="Zusman T."/>
            <person name="Lifshitz Z."/>
            <person name="Cohen O."/>
            <person name="Gilbert J.A."/>
            <person name="Pupko T."/>
            <person name="Shuman H.A."/>
            <person name="Segal G."/>
        </authorList>
    </citation>
    <scope>NUCLEOTIDE SEQUENCE [LARGE SCALE GENOMIC DNA]</scope>
    <source>
        <strain evidence="3 4">Mt.St.Helens-9</strain>
    </source>
</reference>
<feature type="domain" description="Smr" evidence="2">
    <location>
        <begin position="101"/>
        <end position="181"/>
    </location>
</feature>
<comment type="caution">
    <text evidence="3">The sequence shown here is derived from an EMBL/GenBank/DDBJ whole genome shotgun (WGS) entry which is preliminary data.</text>
</comment>
<dbReference type="EMBL" id="LNYX01000013">
    <property type="protein sequence ID" value="KTD64521.1"/>
    <property type="molecule type" value="Genomic_DNA"/>
</dbReference>